<evidence type="ECO:0000256" key="1">
    <source>
        <dbReference type="SAM" id="Phobius"/>
    </source>
</evidence>
<dbReference type="RefSeq" id="WP_133496496.1">
    <property type="nucleotide sequence ID" value="NZ_BMLU01000020.1"/>
</dbReference>
<keyword evidence="3" id="KW-1185">Reference proteome</keyword>
<keyword evidence="1" id="KW-1133">Transmembrane helix</keyword>
<dbReference type="AlphaFoldDB" id="A0A4R6FE52"/>
<feature type="transmembrane region" description="Helical" evidence="1">
    <location>
        <begin position="46"/>
        <end position="67"/>
    </location>
</feature>
<name>A0A4R6FE52_9SPHN</name>
<evidence type="ECO:0000313" key="2">
    <source>
        <dbReference type="EMBL" id="TDN79529.1"/>
    </source>
</evidence>
<accession>A0A4R6FE52</accession>
<dbReference type="EMBL" id="SNWD01000012">
    <property type="protein sequence ID" value="TDN79529.1"/>
    <property type="molecule type" value="Genomic_DNA"/>
</dbReference>
<keyword evidence="1" id="KW-0472">Membrane</keyword>
<proteinExistence type="predicted"/>
<evidence type="ECO:0000313" key="3">
    <source>
        <dbReference type="Proteomes" id="UP000295493"/>
    </source>
</evidence>
<gene>
    <name evidence="2" type="ORF">EV664_1128</name>
</gene>
<keyword evidence="1" id="KW-0812">Transmembrane</keyword>
<comment type="caution">
    <text evidence="2">The sequence shown here is derived from an EMBL/GenBank/DDBJ whole genome shotgun (WGS) entry which is preliminary data.</text>
</comment>
<sequence>MTRDVLTPAERKLDTRIRNRDSIRKTNDSLTHSFDRLERKIRLNRILLIICGVLATIGAVAKVMLGIA</sequence>
<reference evidence="2 3" key="1">
    <citation type="submission" date="2019-03" db="EMBL/GenBank/DDBJ databases">
        <title>Genomic Encyclopedia of Type Strains, Phase IV (KMG-IV): sequencing the most valuable type-strain genomes for metagenomic binning, comparative biology and taxonomic classification.</title>
        <authorList>
            <person name="Goeker M."/>
        </authorList>
    </citation>
    <scope>NUCLEOTIDE SEQUENCE [LARGE SCALE GENOMIC DNA]</scope>
    <source>
        <strain evidence="2 3">DSM 25059</strain>
    </source>
</reference>
<protein>
    <submittedName>
        <fullName evidence="2">Uncharacterized protein</fullName>
    </submittedName>
</protein>
<organism evidence="2 3">
    <name type="scientific">Stakelama pacifica</name>
    <dbReference type="NCBI Taxonomy" id="517720"/>
    <lineage>
        <taxon>Bacteria</taxon>
        <taxon>Pseudomonadati</taxon>
        <taxon>Pseudomonadota</taxon>
        <taxon>Alphaproteobacteria</taxon>
        <taxon>Sphingomonadales</taxon>
        <taxon>Sphingomonadaceae</taxon>
        <taxon>Stakelama</taxon>
    </lineage>
</organism>
<dbReference type="Proteomes" id="UP000295493">
    <property type="component" value="Unassembled WGS sequence"/>
</dbReference>